<dbReference type="EMBL" id="LQOX01000115">
    <property type="protein sequence ID" value="ORV66807.1"/>
    <property type="molecule type" value="Genomic_DNA"/>
</dbReference>
<dbReference type="PANTHER" id="PTHR33755">
    <property type="entry name" value="TOXIN PARE1-RELATED"/>
    <property type="match status" value="1"/>
</dbReference>
<dbReference type="Pfam" id="PF05016">
    <property type="entry name" value="ParE_toxin"/>
    <property type="match status" value="1"/>
</dbReference>
<evidence type="ECO:0000313" key="4">
    <source>
        <dbReference type="Proteomes" id="UP000193738"/>
    </source>
</evidence>
<accession>A0A1X1VCL0</accession>
<dbReference type="Gene3D" id="3.30.2310.20">
    <property type="entry name" value="RelE-like"/>
    <property type="match status" value="1"/>
</dbReference>
<keyword evidence="4" id="KW-1185">Reference proteome</keyword>
<keyword evidence="2" id="KW-1277">Toxin-antitoxin system</keyword>
<dbReference type="PANTHER" id="PTHR33755:SF6">
    <property type="entry name" value="PLASMID STABILIZATION SYSTEM PROTEIN"/>
    <property type="match status" value="1"/>
</dbReference>
<comment type="caution">
    <text evidence="3">The sequence shown here is derived from an EMBL/GenBank/DDBJ whole genome shotgun (WGS) entry which is preliminary data.</text>
</comment>
<dbReference type="Proteomes" id="UP000193738">
    <property type="component" value="Unassembled WGS sequence"/>
</dbReference>
<dbReference type="InterPro" id="IPR035093">
    <property type="entry name" value="RelE/ParE_toxin_dom_sf"/>
</dbReference>
<dbReference type="InterPro" id="IPR051803">
    <property type="entry name" value="TA_system_RelE-like_toxin"/>
</dbReference>
<dbReference type="AlphaFoldDB" id="A0A1X1VCL0"/>
<name>A0A1X1VCL0_MYCGS</name>
<comment type="similarity">
    <text evidence="1">Belongs to the RelE toxin family.</text>
</comment>
<dbReference type="STRING" id="1777.AWC07_10100"/>
<gene>
    <name evidence="3" type="ORF">AWC07_10100</name>
</gene>
<dbReference type="RefSeq" id="WP_036416384.1">
    <property type="nucleotide sequence ID" value="NZ_LQOX01000115.1"/>
</dbReference>
<organism evidence="3 4">
    <name type="scientific">Mycobacterium gastri</name>
    <dbReference type="NCBI Taxonomy" id="1777"/>
    <lineage>
        <taxon>Bacteria</taxon>
        <taxon>Bacillati</taxon>
        <taxon>Actinomycetota</taxon>
        <taxon>Actinomycetes</taxon>
        <taxon>Mycobacteriales</taxon>
        <taxon>Mycobacteriaceae</taxon>
        <taxon>Mycobacterium</taxon>
    </lineage>
</organism>
<protein>
    <submittedName>
        <fullName evidence="3">Plasmid stabilization protein</fullName>
    </submittedName>
</protein>
<evidence type="ECO:0000256" key="2">
    <source>
        <dbReference type="ARBA" id="ARBA00022649"/>
    </source>
</evidence>
<sequence length="106" mass="11772">MTFSVVFTPEAEEQIRELYRYVAAAGSPEVAARYTEAIVAFCEELAMFPHRGKARDDIRPGLRTVGFRRRVVVAFAVLDRDVVIVGVFYGGRDYEAVLGGPKTVSD</sequence>
<proteinExistence type="inferred from homology"/>
<evidence type="ECO:0000256" key="1">
    <source>
        <dbReference type="ARBA" id="ARBA00006226"/>
    </source>
</evidence>
<evidence type="ECO:0000313" key="3">
    <source>
        <dbReference type="EMBL" id="ORV66807.1"/>
    </source>
</evidence>
<dbReference type="InterPro" id="IPR007712">
    <property type="entry name" value="RelE/ParE_toxin"/>
</dbReference>
<reference evidence="3 4" key="1">
    <citation type="submission" date="2016-01" db="EMBL/GenBank/DDBJ databases">
        <title>The new phylogeny of the genus Mycobacterium.</title>
        <authorList>
            <person name="Tarcisio F."/>
            <person name="Conor M."/>
            <person name="Antonella G."/>
            <person name="Elisabetta G."/>
            <person name="Giulia F.S."/>
            <person name="Sara T."/>
            <person name="Anna F."/>
            <person name="Clotilde B."/>
            <person name="Roberto B."/>
            <person name="Veronica D.S."/>
            <person name="Fabio R."/>
            <person name="Monica P."/>
            <person name="Olivier J."/>
            <person name="Enrico T."/>
            <person name="Nicola S."/>
        </authorList>
    </citation>
    <scope>NUCLEOTIDE SEQUENCE [LARGE SCALE GENOMIC DNA]</scope>
    <source>
        <strain evidence="3 4">DSM 43505</strain>
    </source>
</reference>